<keyword evidence="1" id="KW-0175">Coiled coil</keyword>
<comment type="caution">
    <text evidence="3">The sequence shown here is derived from an EMBL/GenBank/DDBJ whole genome shotgun (WGS) entry which is preliminary data.</text>
</comment>
<proteinExistence type="predicted"/>
<feature type="region of interest" description="Disordered" evidence="2">
    <location>
        <begin position="663"/>
        <end position="686"/>
    </location>
</feature>
<accession>A0ABQ5J3D2</accession>
<evidence type="ECO:0000256" key="1">
    <source>
        <dbReference type="SAM" id="Coils"/>
    </source>
</evidence>
<organism evidence="3 4">
    <name type="scientific">Tanacetum coccineum</name>
    <dbReference type="NCBI Taxonomy" id="301880"/>
    <lineage>
        <taxon>Eukaryota</taxon>
        <taxon>Viridiplantae</taxon>
        <taxon>Streptophyta</taxon>
        <taxon>Embryophyta</taxon>
        <taxon>Tracheophyta</taxon>
        <taxon>Spermatophyta</taxon>
        <taxon>Magnoliopsida</taxon>
        <taxon>eudicotyledons</taxon>
        <taxon>Gunneridae</taxon>
        <taxon>Pentapetalae</taxon>
        <taxon>asterids</taxon>
        <taxon>campanulids</taxon>
        <taxon>Asterales</taxon>
        <taxon>Asteraceae</taxon>
        <taxon>Asteroideae</taxon>
        <taxon>Anthemideae</taxon>
        <taxon>Anthemidinae</taxon>
        <taxon>Tanacetum</taxon>
    </lineage>
</organism>
<evidence type="ECO:0000313" key="4">
    <source>
        <dbReference type="Proteomes" id="UP001151760"/>
    </source>
</evidence>
<protein>
    <submittedName>
        <fullName evidence="3">Ribonuclease H-like domain-containing protein</fullName>
    </submittedName>
</protein>
<keyword evidence="4" id="KW-1185">Reference proteome</keyword>
<sequence length="761" mass="86191">MNQNFYDSNSFGFDQIQPPQQFVNHQPQEIPEVIPFMESKEWFETKNELYKMIEAYTERINQQREQEALLAAQREQELRVQEQAAQREQELLAQKQAAQEKYVPSSYSIFHQLIKEMCGTNASAEQKQKLEEMMLELLELCWEKELYCEKQEVKNIVEQATKRRTHITESLQNFTIIHKKSSISLNNTPQISPDEVIKSSVENLVPIPSESEGISDDTCDVPFCDNSLLFDALKDHVEIFSDSNDDGTSSDDDTFEDIEYVEASPPNPELVSLEEVNVVDQEKEEINLEDILRNQDVILCEKLLNINRLIDNIESLNDNSTPDCVLKSPSPFHIPVEDSDSFFEKSDTSLSYSDNSLPEFETFKYHTEETSSGSTTTHVDNSFPEYDSFHFEIEPDQGELSIVVMEDILGEPRVHMPNVLPTHTTLMLDSDFILSDDSLGSDLKVSFPSGTRNKFFDPGIFFEVQSKRFLSRDTFSPKYVSLPFKDRHYLSFAYVIQIFLSYFTYPVVSPFLLSSGSEDTIFDPGISAFHFSLEPVAFKCPMEVCSSTCVPDEEPAYNEDEANLQRALELSLKEQSEQTQGPARPVVIREPDSGRIQPLLNVQGKVKEKVVDEKAAHDLLTLQNPKKKSPADQFIFQRRTPIPTEASRHAESPSLDAKLALTDNEGQAGSNPGDAAESQPQSSHVVHAGPNLEHMDLGTTDASTQQNPEQMDEEFTTTAYPNVSKNLKLPTEDQVIIEELASSTGTLSSLQNLDKELRFTD</sequence>
<name>A0ABQ5J3D2_9ASTR</name>
<dbReference type="InterPro" id="IPR003903">
    <property type="entry name" value="UIM_dom"/>
</dbReference>
<reference evidence="3" key="1">
    <citation type="journal article" date="2022" name="Int. J. Mol. Sci.">
        <title>Draft Genome of Tanacetum Coccineum: Genomic Comparison of Closely Related Tanacetum-Family Plants.</title>
        <authorList>
            <person name="Yamashiro T."/>
            <person name="Shiraishi A."/>
            <person name="Nakayama K."/>
            <person name="Satake H."/>
        </authorList>
    </citation>
    <scope>NUCLEOTIDE SEQUENCE</scope>
</reference>
<evidence type="ECO:0000313" key="3">
    <source>
        <dbReference type="EMBL" id="GJU05943.1"/>
    </source>
</evidence>
<dbReference type="EMBL" id="BQNB010021392">
    <property type="protein sequence ID" value="GJU05943.1"/>
    <property type="molecule type" value="Genomic_DNA"/>
</dbReference>
<dbReference type="PROSITE" id="PS50330">
    <property type="entry name" value="UIM"/>
    <property type="match status" value="1"/>
</dbReference>
<dbReference type="Proteomes" id="UP001151760">
    <property type="component" value="Unassembled WGS sequence"/>
</dbReference>
<evidence type="ECO:0000256" key="2">
    <source>
        <dbReference type="SAM" id="MobiDB-lite"/>
    </source>
</evidence>
<feature type="region of interest" description="Disordered" evidence="2">
    <location>
        <begin position="573"/>
        <end position="592"/>
    </location>
</feature>
<reference evidence="3" key="2">
    <citation type="submission" date="2022-01" db="EMBL/GenBank/DDBJ databases">
        <authorList>
            <person name="Yamashiro T."/>
            <person name="Shiraishi A."/>
            <person name="Satake H."/>
            <person name="Nakayama K."/>
        </authorList>
    </citation>
    <scope>NUCLEOTIDE SEQUENCE</scope>
</reference>
<gene>
    <name evidence="3" type="ORF">Tco_1122373</name>
</gene>
<feature type="coiled-coil region" evidence="1">
    <location>
        <begin position="46"/>
        <end position="101"/>
    </location>
</feature>